<dbReference type="RefSeq" id="WP_091242367.1">
    <property type="nucleotide sequence ID" value="NZ_FNAG01000005.1"/>
</dbReference>
<dbReference type="SUPFAM" id="SSF48173">
    <property type="entry name" value="Cryptochrome/photolyase FAD-binding domain"/>
    <property type="match status" value="1"/>
</dbReference>
<feature type="binding site" evidence="4">
    <location>
        <position position="215"/>
    </location>
    <ligand>
        <name>FAD</name>
        <dbReference type="ChEBI" id="CHEBI:57692"/>
    </ligand>
</feature>
<keyword evidence="2 4" id="KW-0285">Flavoprotein</keyword>
<organism evidence="6 7">
    <name type="scientific">Aquimonas voraii</name>
    <dbReference type="NCBI Taxonomy" id="265719"/>
    <lineage>
        <taxon>Bacteria</taxon>
        <taxon>Pseudomonadati</taxon>
        <taxon>Pseudomonadota</taxon>
        <taxon>Gammaproteobacteria</taxon>
        <taxon>Lysobacterales</taxon>
        <taxon>Lysobacteraceae</taxon>
        <taxon>Aquimonas</taxon>
    </lineage>
</organism>
<keyword evidence="6" id="KW-0456">Lyase</keyword>
<dbReference type="PANTHER" id="PTHR11455:SF9">
    <property type="entry name" value="CRYPTOCHROME CIRCADIAN CLOCK 5 ISOFORM X1"/>
    <property type="match status" value="1"/>
</dbReference>
<dbReference type="InterPro" id="IPR014729">
    <property type="entry name" value="Rossmann-like_a/b/a_fold"/>
</dbReference>
<evidence type="ECO:0000256" key="2">
    <source>
        <dbReference type="ARBA" id="ARBA00022630"/>
    </source>
</evidence>
<dbReference type="Proteomes" id="UP000199603">
    <property type="component" value="Unassembled WGS sequence"/>
</dbReference>
<dbReference type="Pfam" id="PF03441">
    <property type="entry name" value="FAD_binding_7"/>
    <property type="match status" value="1"/>
</dbReference>
<protein>
    <submittedName>
        <fullName evidence="6">Deoxyribodipyrimidine photo-lyase family protein (Cryptochrome)</fullName>
    </submittedName>
</protein>
<evidence type="ECO:0000256" key="1">
    <source>
        <dbReference type="ARBA" id="ARBA00001932"/>
    </source>
</evidence>
<dbReference type="Gene3D" id="1.25.40.80">
    <property type="match status" value="1"/>
</dbReference>
<dbReference type="PROSITE" id="PS51645">
    <property type="entry name" value="PHR_CRY_ALPHA_BETA"/>
    <property type="match status" value="1"/>
</dbReference>
<reference evidence="6 7" key="1">
    <citation type="submission" date="2016-10" db="EMBL/GenBank/DDBJ databases">
        <authorList>
            <person name="de Groot N.N."/>
        </authorList>
    </citation>
    <scope>NUCLEOTIDE SEQUENCE [LARGE SCALE GENOMIC DNA]</scope>
    <source>
        <strain evidence="6 7">DSM 16957</strain>
    </source>
</reference>
<evidence type="ECO:0000256" key="4">
    <source>
        <dbReference type="PIRSR" id="PIRSR602081-1"/>
    </source>
</evidence>
<dbReference type="Gene3D" id="1.10.579.10">
    <property type="entry name" value="DNA Cyclobutane Dipyrimidine Photolyase, subunit A, domain 3"/>
    <property type="match status" value="1"/>
</dbReference>
<dbReference type="OrthoDB" id="9772484at2"/>
<name>A0A1G6WUP2_9GAMM</name>
<comment type="cofactor">
    <cofactor evidence="1">
        <name>(6R)-5,10-methylene-5,6,7,8-tetrahydrofolate</name>
        <dbReference type="ChEBI" id="CHEBI:15636"/>
    </cofactor>
</comment>
<evidence type="ECO:0000313" key="7">
    <source>
        <dbReference type="Proteomes" id="UP000199603"/>
    </source>
</evidence>
<dbReference type="InterPro" id="IPR036134">
    <property type="entry name" value="Crypto/Photolyase_FAD-like_sf"/>
</dbReference>
<dbReference type="Gene3D" id="3.40.50.620">
    <property type="entry name" value="HUPs"/>
    <property type="match status" value="1"/>
</dbReference>
<dbReference type="SUPFAM" id="SSF52425">
    <property type="entry name" value="Cryptochrome/photolyase, N-terminal domain"/>
    <property type="match status" value="1"/>
</dbReference>
<dbReference type="GO" id="GO:0003677">
    <property type="term" value="F:DNA binding"/>
    <property type="evidence" value="ECO:0007669"/>
    <property type="project" value="TreeGrafter"/>
</dbReference>
<keyword evidence="3 4" id="KW-0274">FAD</keyword>
<evidence type="ECO:0000259" key="5">
    <source>
        <dbReference type="PROSITE" id="PS51645"/>
    </source>
</evidence>
<dbReference type="GO" id="GO:0009416">
    <property type="term" value="P:response to light stimulus"/>
    <property type="evidence" value="ECO:0007669"/>
    <property type="project" value="TreeGrafter"/>
</dbReference>
<proteinExistence type="predicted"/>
<sequence length="514" mass="58374">MSTPTTLVWFKRDLRVHDHAPLAVAAERGAVLPLYVVEPGYWQLDDVAARHWRVLRPALAGLRQALAALGQPLVVREGEVCAVLDALHRTLPFDALYAHEETGNAWTFARDRAVAAWCRQRGVVFREWRQFGVVRGLKRRARWASQWEALMDAPLIDAPRALRPLPAHPALAPGAIPEWPRGLAGSPEDETVQPGGRAAALRCLQGFLHERGEHYTRQMSSPLTAGRACSRLSPHLALGTLSMREAVHAARLRRAELQQLPKELRGQWPRALASFESRLHWHCHFIQKLESEPAIEFRNVNPGYDGLREDAFDSARFEAWARGETGWPFVDACMRALVQTGWLNFRMRAMLVAIASWQLWLHWRQPALHLARCFTDYEPGIHYSQVQMQAGVTGINIPRMYSPVKQSQDQDPQGDFIRRWVPELANVPATWIHEPWKMGAVQQAKYGAVIGRDYPAPIVEHVQAAREARARLSAWRQQQPELSRLNREVLERHGSQRRRVAVRVPPASPQGELF</sequence>
<comment type="cofactor">
    <cofactor evidence="4">
        <name>FAD</name>
        <dbReference type="ChEBI" id="CHEBI:57692"/>
    </cofactor>
    <text evidence="4">Binds 1 FAD per subunit.</text>
</comment>
<dbReference type="PANTHER" id="PTHR11455">
    <property type="entry name" value="CRYPTOCHROME"/>
    <property type="match status" value="1"/>
</dbReference>
<keyword evidence="7" id="KW-1185">Reference proteome</keyword>
<feature type="domain" description="Photolyase/cryptochrome alpha/beta" evidence="5">
    <location>
        <begin position="4"/>
        <end position="133"/>
    </location>
</feature>
<dbReference type="AlphaFoldDB" id="A0A1G6WUP2"/>
<feature type="binding site" evidence="4">
    <location>
        <position position="275"/>
    </location>
    <ligand>
        <name>FAD</name>
        <dbReference type="ChEBI" id="CHEBI:57692"/>
    </ligand>
</feature>
<dbReference type="InterPro" id="IPR005101">
    <property type="entry name" value="Cryptochr/Photolyase_FAD-bd"/>
</dbReference>
<accession>A0A1G6WUP2</accession>
<dbReference type="EMBL" id="FNAG01000005">
    <property type="protein sequence ID" value="SDD68786.1"/>
    <property type="molecule type" value="Genomic_DNA"/>
</dbReference>
<evidence type="ECO:0000313" key="6">
    <source>
        <dbReference type="EMBL" id="SDD68786.1"/>
    </source>
</evidence>
<dbReference type="GO" id="GO:0071949">
    <property type="term" value="F:FAD binding"/>
    <property type="evidence" value="ECO:0007669"/>
    <property type="project" value="TreeGrafter"/>
</dbReference>
<evidence type="ECO:0000256" key="3">
    <source>
        <dbReference type="ARBA" id="ARBA00022827"/>
    </source>
</evidence>
<dbReference type="Pfam" id="PF00875">
    <property type="entry name" value="DNA_photolyase"/>
    <property type="match status" value="1"/>
</dbReference>
<dbReference type="InterPro" id="IPR006050">
    <property type="entry name" value="DNA_photolyase_N"/>
</dbReference>
<dbReference type="InterPro" id="IPR036155">
    <property type="entry name" value="Crypto/Photolyase_N_sf"/>
</dbReference>
<dbReference type="GO" id="GO:0003904">
    <property type="term" value="F:deoxyribodipyrimidine photo-lyase activity"/>
    <property type="evidence" value="ECO:0007669"/>
    <property type="project" value="TreeGrafter"/>
</dbReference>
<gene>
    <name evidence="6" type="ORF">SAMN04488509_105145</name>
</gene>
<dbReference type="InterPro" id="IPR002081">
    <property type="entry name" value="Cryptochrome/DNA_photolyase_1"/>
</dbReference>
<dbReference type="STRING" id="265719.SAMN04488509_105145"/>